<dbReference type="RefSeq" id="WP_255388182.1">
    <property type="nucleotide sequence ID" value="NZ_CP101508.1"/>
</dbReference>
<feature type="transmembrane region" description="Helical" evidence="6">
    <location>
        <begin position="176"/>
        <end position="195"/>
    </location>
</feature>
<dbReference type="PANTHER" id="PTHR30250:SF11">
    <property type="entry name" value="O-ANTIGEN TRANSPORTER-RELATED"/>
    <property type="match status" value="1"/>
</dbReference>
<dbReference type="Pfam" id="PF01943">
    <property type="entry name" value="Polysacc_synt"/>
    <property type="match status" value="1"/>
</dbReference>
<keyword evidence="8" id="KW-1185">Reference proteome</keyword>
<accession>A0ABY5GCQ6</accession>
<evidence type="ECO:0000256" key="4">
    <source>
        <dbReference type="ARBA" id="ARBA00022989"/>
    </source>
</evidence>
<feature type="transmembrane region" description="Helical" evidence="6">
    <location>
        <begin position="293"/>
        <end position="315"/>
    </location>
</feature>
<feature type="transmembrane region" description="Helical" evidence="6">
    <location>
        <begin position="114"/>
        <end position="133"/>
    </location>
</feature>
<feature type="transmembrane region" description="Helical" evidence="6">
    <location>
        <begin position="321"/>
        <end position="339"/>
    </location>
</feature>
<dbReference type="EMBL" id="CP101508">
    <property type="protein sequence ID" value="UTV26971.1"/>
    <property type="molecule type" value="Genomic_DNA"/>
</dbReference>
<feature type="transmembrane region" description="Helical" evidence="6">
    <location>
        <begin position="378"/>
        <end position="399"/>
    </location>
</feature>
<feature type="transmembrane region" description="Helical" evidence="6">
    <location>
        <begin position="81"/>
        <end position="102"/>
    </location>
</feature>
<reference evidence="7" key="1">
    <citation type="submission" date="2022-07" db="EMBL/GenBank/DDBJ databases">
        <title>Genome sequencing of Photobacterium atrarenae GJH2-4.</title>
        <authorList>
            <person name="Park S.-J."/>
        </authorList>
    </citation>
    <scope>NUCLEOTIDE SEQUENCE</scope>
    <source>
        <strain evidence="7">GJH2-4</strain>
    </source>
</reference>
<feature type="transmembrane region" description="Helical" evidence="6">
    <location>
        <begin position="43"/>
        <end position="61"/>
    </location>
</feature>
<evidence type="ECO:0000313" key="8">
    <source>
        <dbReference type="Proteomes" id="UP001057998"/>
    </source>
</evidence>
<keyword evidence="4 6" id="KW-1133">Transmembrane helix</keyword>
<sequence length="465" mass="53020">MFKNKVVSDFINYFFSDLFVKGFLFISLPLLSNIMPPSEYGKLSLVNSAIMILFVFMGLNLQNAISNKFMKDSSHFGEYLFSNLCIIVPIQAVILVTSPFYADFLGNLFGLSSIDIQWVLFISVLLTIFYIYTIYLQASRQSKKYAFYNISSKLLEIILIFVFALCLKDNQYLSKIYSQIIVTGALLLLVSKEIYKLLVFRFDFSYVRNALLFSLPLIPHVLSNSLLTQVDRFIINDVIGLSAAGIYSFAYNLAMAVIVVILAWNSSWQPKLYQLLNDQNYESIIKTTKRTTILISFVAMASILFSKEMVMFLAAKEYYEAAEIVPIIIIGNSLTYVYLTYANFVFYQRKTFSLSVATFFALTINFGLNTLLIPKFGIVAAAWTTVISYIFLCLCYLTVSKISFKESPIGLTLMFQLLTVTTLSYIMTVFIDSHIDMILAIVVKIMIVMSALSLMYFRRNQLLFS</sequence>
<evidence type="ECO:0000256" key="6">
    <source>
        <dbReference type="SAM" id="Phobius"/>
    </source>
</evidence>
<feature type="transmembrane region" description="Helical" evidence="6">
    <location>
        <begin position="207"/>
        <end position="227"/>
    </location>
</feature>
<organism evidence="7 8">
    <name type="scientific">Photobacterium atrarenae</name>
    <dbReference type="NCBI Taxonomy" id="865757"/>
    <lineage>
        <taxon>Bacteria</taxon>
        <taxon>Pseudomonadati</taxon>
        <taxon>Pseudomonadota</taxon>
        <taxon>Gammaproteobacteria</taxon>
        <taxon>Vibrionales</taxon>
        <taxon>Vibrionaceae</taxon>
        <taxon>Photobacterium</taxon>
    </lineage>
</organism>
<evidence type="ECO:0000313" key="7">
    <source>
        <dbReference type="EMBL" id="UTV26971.1"/>
    </source>
</evidence>
<feature type="transmembrane region" description="Helical" evidence="6">
    <location>
        <begin position="12"/>
        <end position="31"/>
    </location>
</feature>
<keyword evidence="2" id="KW-1003">Cell membrane</keyword>
<feature type="transmembrane region" description="Helical" evidence="6">
    <location>
        <begin position="351"/>
        <end position="372"/>
    </location>
</feature>
<feature type="transmembrane region" description="Helical" evidence="6">
    <location>
        <begin position="437"/>
        <end position="457"/>
    </location>
</feature>
<dbReference type="PANTHER" id="PTHR30250">
    <property type="entry name" value="PST FAMILY PREDICTED COLANIC ACID TRANSPORTER"/>
    <property type="match status" value="1"/>
</dbReference>
<protein>
    <submittedName>
        <fullName evidence="7">Oligosaccharide flippase family protein</fullName>
    </submittedName>
</protein>
<proteinExistence type="predicted"/>
<evidence type="ECO:0000256" key="2">
    <source>
        <dbReference type="ARBA" id="ARBA00022475"/>
    </source>
</evidence>
<comment type="subcellular location">
    <subcellularLocation>
        <location evidence="1">Cell membrane</location>
        <topology evidence="1">Multi-pass membrane protein</topology>
    </subcellularLocation>
</comment>
<keyword evidence="3 6" id="KW-0812">Transmembrane</keyword>
<feature type="transmembrane region" description="Helical" evidence="6">
    <location>
        <begin position="239"/>
        <end position="264"/>
    </location>
</feature>
<name>A0ABY5GCQ6_9GAMM</name>
<feature type="transmembrane region" description="Helical" evidence="6">
    <location>
        <begin position="145"/>
        <end position="164"/>
    </location>
</feature>
<evidence type="ECO:0000256" key="5">
    <source>
        <dbReference type="ARBA" id="ARBA00023136"/>
    </source>
</evidence>
<dbReference type="InterPro" id="IPR002797">
    <property type="entry name" value="Polysacc_synth"/>
</dbReference>
<feature type="transmembrane region" description="Helical" evidence="6">
    <location>
        <begin position="411"/>
        <end position="431"/>
    </location>
</feature>
<gene>
    <name evidence="7" type="ORF">NNL38_11515</name>
</gene>
<dbReference type="InterPro" id="IPR050833">
    <property type="entry name" value="Poly_Biosynth_Transport"/>
</dbReference>
<evidence type="ECO:0000256" key="1">
    <source>
        <dbReference type="ARBA" id="ARBA00004651"/>
    </source>
</evidence>
<keyword evidence="5 6" id="KW-0472">Membrane</keyword>
<evidence type="ECO:0000256" key="3">
    <source>
        <dbReference type="ARBA" id="ARBA00022692"/>
    </source>
</evidence>
<dbReference type="Proteomes" id="UP001057998">
    <property type="component" value="Chromosome 1"/>
</dbReference>